<dbReference type="SUPFAM" id="SSF53756">
    <property type="entry name" value="UDP-Glycosyltransferase/glycogen phosphorylase"/>
    <property type="match status" value="1"/>
</dbReference>
<keyword evidence="2" id="KW-1185">Reference proteome</keyword>
<evidence type="ECO:0008006" key="3">
    <source>
        <dbReference type="Google" id="ProtNLM"/>
    </source>
</evidence>
<reference evidence="1 2" key="1">
    <citation type="submission" date="2012-10" db="EMBL/GenBank/DDBJ databases">
        <title>The draft sequence of the Mycobacterium pheli genome.</title>
        <authorList>
            <person name="Pettersson B.M.F."/>
            <person name="Das S."/>
            <person name="Dasgupta S."/>
            <person name="Bhattacharya A."/>
            <person name="Kirsebom L.A."/>
        </authorList>
    </citation>
    <scope>NUCLEOTIDE SEQUENCE [LARGE SCALE GENOMIC DNA]</scope>
    <source>
        <strain evidence="1 2">CCUG 21000</strain>
    </source>
</reference>
<organism evidence="1 2">
    <name type="scientific">Mycolicibacterium phlei DSM 43239 = CCUG 21000</name>
    <dbReference type="NCBI Taxonomy" id="1226750"/>
    <lineage>
        <taxon>Bacteria</taxon>
        <taxon>Bacillati</taxon>
        <taxon>Actinomycetota</taxon>
        <taxon>Actinomycetes</taxon>
        <taxon>Mycobacteriales</taxon>
        <taxon>Mycobacteriaceae</taxon>
        <taxon>Mycolicibacterium</taxon>
    </lineage>
</organism>
<name>A0A5N5V4A8_MYCPH</name>
<dbReference type="EMBL" id="ANBP01000012">
    <property type="protein sequence ID" value="KAB7756548.1"/>
    <property type="molecule type" value="Genomic_DNA"/>
</dbReference>
<dbReference type="AlphaFoldDB" id="A0A5N5V4A8"/>
<dbReference type="Pfam" id="PF13692">
    <property type="entry name" value="Glyco_trans_1_4"/>
    <property type="match status" value="1"/>
</dbReference>
<dbReference type="Proteomes" id="UP000325690">
    <property type="component" value="Unassembled WGS sequence"/>
</dbReference>
<evidence type="ECO:0000313" key="1">
    <source>
        <dbReference type="EMBL" id="KAB7756548.1"/>
    </source>
</evidence>
<evidence type="ECO:0000313" key="2">
    <source>
        <dbReference type="Proteomes" id="UP000325690"/>
    </source>
</evidence>
<dbReference type="Gene3D" id="3.40.50.2000">
    <property type="entry name" value="Glycogen Phosphorylase B"/>
    <property type="match status" value="1"/>
</dbReference>
<gene>
    <name evidence="1" type="ORF">MPHL21000_10750</name>
</gene>
<proteinExistence type="predicted"/>
<comment type="caution">
    <text evidence="1">The sequence shown here is derived from an EMBL/GenBank/DDBJ whole genome shotgun (WGS) entry which is preliminary data.</text>
</comment>
<sequence length="374" mass="41711">MTMVDLKQYRLIYVGPGYGETAVGDYAENLLPALRSHFGEVVERRTLAPGKETLRDIREHRRFVKEQVAQGPPGRVLVHAELAAGGISPFWSTAGLRDAAVTATVHDPPQGIWWPARTKFLAQHKLLMHGLHYPLRPVSRVVEGFVNGDRTIFALSEIGRLSIEMTYPRTRPVYVPYLVCDRPTIKPAHERPKAVGFFGLVYRGKGFEQIARIRRELPDDITIRVAGRGTEALPRQEGVEILGAVEGPDEDAFFESVRAIAIPYGKRHFYAETYPASSVAAHALAYQTPIVCTGYGSLAEFDEDTGAVVVPMGTTYPQTLPAGFSGEIESLLNDEQRLTRLARNADRVRRERSAERTAAAFAAEWSRMLERRSR</sequence>
<protein>
    <recommendedName>
        <fullName evidence="3">Glycosyl transferase family 1 domain-containing protein</fullName>
    </recommendedName>
</protein>
<accession>A0A5N5V4A8</accession>